<keyword evidence="6" id="KW-0460">Magnesium</keyword>
<dbReference type="AlphaFoldDB" id="A0A0G0WMP5"/>
<dbReference type="Proteomes" id="UP000034753">
    <property type="component" value="Unassembled WGS sequence"/>
</dbReference>
<gene>
    <name evidence="9" type="ORF">UU67_C0008G0002</name>
</gene>
<comment type="cofactor">
    <cofactor evidence="1">
        <name>Mg(2+)</name>
        <dbReference type="ChEBI" id="CHEBI:18420"/>
    </cofactor>
</comment>
<accession>A0A0G0WMP5</accession>
<comment type="caution">
    <text evidence="9">The sequence shown here is derived from an EMBL/GenBank/DDBJ whole genome shotgun (WGS) entry which is preliminary data.</text>
</comment>
<dbReference type="Pfam" id="PF01850">
    <property type="entry name" value="PIN"/>
    <property type="match status" value="1"/>
</dbReference>
<evidence type="ECO:0000256" key="5">
    <source>
        <dbReference type="ARBA" id="ARBA00022801"/>
    </source>
</evidence>
<keyword evidence="3" id="KW-0540">Nuclease</keyword>
<dbReference type="PANTHER" id="PTHR33653:SF1">
    <property type="entry name" value="RIBONUCLEASE VAPC2"/>
    <property type="match status" value="1"/>
</dbReference>
<proteinExistence type="inferred from homology"/>
<dbReference type="GO" id="GO:0004518">
    <property type="term" value="F:nuclease activity"/>
    <property type="evidence" value="ECO:0007669"/>
    <property type="project" value="UniProtKB-KW"/>
</dbReference>
<evidence type="ECO:0000259" key="8">
    <source>
        <dbReference type="SMART" id="SM00670"/>
    </source>
</evidence>
<keyword evidence="5" id="KW-0378">Hydrolase</keyword>
<dbReference type="Gene3D" id="3.40.50.1010">
    <property type="entry name" value="5'-nuclease"/>
    <property type="match status" value="1"/>
</dbReference>
<evidence type="ECO:0000313" key="10">
    <source>
        <dbReference type="Proteomes" id="UP000034753"/>
    </source>
</evidence>
<sequence length="127" mass="14330">MKYLPDTNIFIGAAKGYLPEANFLSKAIEKEQIVISPIVVAEFLANADVMEEKSFEELISHFDILPINLNVAKLAAEYRKNSLKSTRVHLLDCFLAAQAKLNNLTLVTHNKDDFPMKDIKVLSPRQK</sequence>
<evidence type="ECO:0000256" key="4">
    <source>
        <dbReference type="ARBA" id="ARBA00022723"/>
    </source>
</evidence>
<dbReference type="EMBL" id="LCBN01000008">
    <property type="protein sequence ID" value="KKS14070.1"/>
    <property type="molecule type" value="Genomic_DNA"/>
</dbReference>
<evidence type="ECO:0000313" key="9">
    <source>
        <dbReference type="EMBL" id="KKS14070.1"/>
    </source>
</evidence>
<evidence type="ECO:0000256" key="6">
    <source>
        <dbReference type="ARBA" id="ARBA00022842"/>
    </source>
</evidence>
<organism evidence="9 10">
    <name type="scientific">Candidatus Daviesbacteria bacterium GW2011_GWB1_41_5</name>
    <dbReference type="NCBI Taxonomy" id="1618429"/>
    <lineage>
        <taxon>Bacteria</taxon>
        <taxon>Candidatus Daviesiibacteriota</taxon>
    </lineage>
</organism>
<comment type="similarity">
    <text evidence="7">Belongs to the PINc/VapC protein family.</text>
</comment>
<dbReference type="CDD" id="cd18741">
    <property type="entry name" value="PIN_VapC4-5_FitB-like"/>
    <property type="match status" value="1"/>
</dbReference>
<dbReference type="SMART" id="SM00670">
    <property type="entry name" value="PINc"/>
    <property type="match status" value="1"/>
</dbReference>
<dbReference type="InterPro" id="IPR050556">
    <property type="entry name" value="Type_II_TA_system_RNase"/>
</dbReference>
<evidence type="ECO:0000256" key="1">
    <source>
        <dbReference type="ARBA" id="ARBA00001946"/>
    </source>
</evidence>
<dbReference type="InterPro" id="IPR029060">
    <property type="entry name" value="PIN-like_dom_sf"/>
</dbReference>
<dbReference type="GO" id="GO:0016787">
    <property type="term" value="F:hydrolase activity"/>
    <property type="evidence" value="ECO:0007669"/>
    <property type="project" value="UniProtKB-KW"/>
</dbReference>
<protein>
    <submittedName>
        <fullName evidence="9">Putative ribonuclease VapC</fullName>
    </submittedName>
</protein>
<reference evidence="9 10" key="1">
    <citation type="journal article" date="2015" name="Nature">
        <title>rRNA introns, odd ribosomes, and small enigmatic genomes across a large radiation of phyla.</title>
        <authorList>
            <person name="Brown C.T."/>
            <person name="Hug L.A."/>
            <person name="Thomas B.C."/>
            <person name="Sharon I."/>
            <person name="Castelle C.J."/>
            <person name="Singh A."/>
            <person name="Wilkins M.J."/>
            <person name="Williams K.H."/>
            <person name="Banfield J.F."/>
        </authorList>
    </citation>
    <scope>NUCLEOTIDE SEQUENCE [LARGE SCALE GENOMIC DNA]</scope>
</reference>
<keyword evidence="2" id="KW-1277">Toxin-antitoxin system</keyword>
<dbReference type="PANTHER" id="PTHR33653">
    <property type="entry name" value="RIBONUCLEASE VAPC2"/>
    <property type="match status" value="1"/>
</dbReference>
<dbReference type="GO" id="GO:0046872">
    <property type="term" value="F:metal ion binding"/>
    <property type="evidence" value="ECO:0007669"/>
    <property type="project" value="UniProtKB-KW"/>
</dbReference>
<name>A0A0G0WMP5_9BACT</name>
<evidence type="ECO:0000256" key="3">
    <source>
        <dbReference type="ARBA" id="ARBA00022722"/>
    </source>
</evidence>
<keyword evidence="4" id="KW-0479">Metal-binding</keyword>
<feature type="domain" description="PIN" evidence="8">
    <location>
        <begin position="1"/>
        <end position="115"/>
    </location>
</feature>
<dbReference type="SUPFAM" id="SSF88723">
    <property type="entry name" value="PIN domain-like"/>
    <property type="match status" value="1"/>
</dbReference>
<evidence type="ECO:0000256" key="7">
    <source>
        <dbReference type="ARBA" id="ARBA00038093"/>
    </source>
</evidence>
<evidence type="ECO:0000256" key="2">
    <source>
        <dbReference type="ARBA" id="ARBA00022649"/>
    </source>
</evidence>
<dbReference type="InterPro" id="IPR002716">
    <property type="entry name" value="PIN_dom"/>
</dbReference>